<dbReference type="AlphaFoldDB" id="A0A1W2GYD4"/>
<accession>A0A1W2GYD4</accession>
<dbReference type="PANTHER" id="PTHR43369">
    <property type="entry name" value="PHOSPHORIBOSYLGLYCINAMIDE FORMYLTRANSFERASE"/>
    <property type="match status" value="1"/>
</dbReference>
<dbReference type="EC" id="2.1.2.2" evidence="2"/>
<keyword evidence="3 6" id="KW-0808">Transferase</keyword>
<feature type="domain" description="Formyl transferase N-terminal" evidence="5">
    <location>
        <begin position="92"/>
        <end position="203"/>
    </location>
</feature>
<reference evidence="7" key="1">
    <citation type="submission" date="2017-04" db="EMBL/GenBank/DDBJ databases">
        <authorList>
            <person name="Varghese N."/>
            <person name="Submissions S."/>
        </authorList>
    </citation>
    <scope>NUCLEOTIDE SEQUENCE [LARGE SCALE GENOMIC DNA]</scope>
    <source>
        <strain evidence="7">DSM 16537</strain>
    </source>
</reference>
<dbReference type="GO" id="GO:0006189">
    <property type="term" value="P:'de novo' IMP biosynthetic process"/>
    <property type="evidence" value="ECO:0007669"/>
    <property type="project" value="TreeGrafter"/>
</dbReference>
<keyword evidence="4" id="KW-0658">Purine biosynthesis</keyword>
<dbReference type="SUPFAM" id="SSF53328">
    <property type="entry name" value="Formyltransferase"/>
    <property type="match status" value="1"/>
</dbReference>
<evidence type="ECO:0000313" key="6">
    <source>
        <dbReference type="EMBL" id="SMD41720.1"/>
    </source>
</evidence>
<proteinExistence type="predicted"/>
<evidence type="ECO:0000256" key="3">
    <source>
        <dbReference type="ARBA" id="ARBA00022679"/>
    </source>
</evidence>
<dbReference type="CDD" id="cd08653">
    <property type="entry name" value="FMT_core_like_3"/>
    <property type="match status" value="1"/>
</dbReference>
<sequence>MKVVVISRCTPRESVVVNEIRKNFEDVVIIQIGASSGGNSAGNGVRDGVRENSSSWLNKNGKKFYSKIHKLFLIKELKKLNLYNLPEQRIDFPQNDLRKEKGIAFLKSLKPDIIFTCAAPILKESILTIPKIACINVHYGIPPEYRGNDTLFWALMNNDSNYIGACVHYINKGVDRGNVLAKAFPSLNRNESEVSIDLKTTILVAEAAVEVLKKIEKSEKKPIGLTQNELGRNYKQTERTFFLNLKYLVKKTLGKLKTEPRECSINYYLNE</sequence>
<name>A0A1W2GYD4_9BACT</name>
<dbReference type="STRING" id="758820.SAMN00777080_0250"/>
<dbReference type="Proteomes" id="UP000192333">
    <property type="component" value="Chromosome I"/>
</dbReference>
<dbReference type="Gene3D" id="3.40.50.170">
    <property type="entry name" value="Formyl transferase, N-terminal domain"/>
    <property type="match status" value="1"/>
</dbReference>
<dbReference type="GO" id="GO:0004644">
    <property type="term" value="F:phosphoribosylglycinamide formyltransferase activity"/>
    <property type="evidence" value="ECO:0007669"/>
    <property type="project" value="UniProtKB-EC"/>
</dbReference>
<gene>
    <name evidence="6" type="ORF">SAMN00777080_0250</name>
</gene>
<dbReference type="GO" id="GO:0005829">
    <property type="term" value="C:cytosol"/>
    <property type="evidence" value="ECO:0007669"/>
    <property type="project" value="TreeGrafter"/>
</dbReference>
<organism evidence="6 7">
    <name type="scientific">Aquiflexum balticum DSM 16537</name>
    <dbReference type="NCBI Taxonomy" id="758820"/>
    <lineage>
        <taxon>Bacteria</taxon>
        <taxon>Pseudomonadati</taxon>
        <taxon>Bacteroidota</taxon>
        <taxon>Cytophagia</taxon>
        <taxon>Cytophagales</taxon>
        <taxon>Cyclobacteriaceae</taxon>
        <taxon>Aquiflexum</taxon>
    </lineage>
</organism>
<evidence type="ECO:0000256" key="2">
    <source>
        <dbReference type="ARBA" id="ARBA00012254"/>
    </source>
</evidence>
<dbReference type="InterPro" id="IPR002376">
    <property type="entry name" value="Formyl_transf_N"/>
</dbReference>
<dbReference type="OrthoDB" id="9802815at2"/>
<dbReference type="InterPro" id="IPR036477">
    <property type="entry name" value="Formyl_transf_N_sf"/>
</dbReference>
<evidence type="ECO:0000259" key="5">
    <source>
        <dbReference type="Pfam" id="PF00551"/>
    </source>
</evidence>
<evidence type="ECO:0000256" key="1">
    <source>
        <dbReference type="ARBA" id="ARBA00005054"/>
    </source>
</evidence>
<evidence type="ECO:0000256" key="4">
    <source>
        <dbReference type="ARBA" id="ARBA00022755"/>
    </source>
</evidence>
<dbReference type="EMBL" id="LT838813">
    <property type="protein sequence ID" value="SMD41720.1"/>
    <property type="molecule type" value="Genomic_DNA"/>
</dbReference>
<dbReference type="PANTHER" id="PTHR43369:SF2">
    <property type="entry name" value="PHOSPHORIBOSYLGLYCINAMIDE FORMYLTRANSFERASE"/>
    <property type="match status" value="1"/>
</dbReference>
<protein>
    <recommendedName>
        <fullName evidence="2">phosphoribosylglycinamide formyltransferase 1</fullName>
        <ecNumber evidence="2">2.1.2.2</ecNumber>
    </recommendedName>
</protein>
<dbReference type="RefSeq" id="WP_084118583.1">
    <property type="nucleotide sequence ID" value="NZ_LT838813.1"/>
</dbReference>
<keyword evidence="7" id="KW-1185">Reference proteome</keyword>
<dbReference type="Pfam" id="PF00551">
    <property type="entry name" value="Formyl_trans_N"/>
    <property type="match status" value="1"/>
</dbReference>
<evidence type="ECO:0000313" key="7">
    <source>
        <dbReference type="Proteomes" id="UP000192333"/>
    </source>
</evidence>
<comment type="pathway">
    <text evidence="1">Purine metabolism; IMP biosynthesis via de novo pathway; N(2)-formyl-N(1)-(5-phospho-D-ribosyl)glycinamide from N(1)-(5-phospho-D-ribosyl)glycinamide (10-formyl THF route): step 1/1.</text>
</comment>